<feature type="domain" description="Heterokaryon incompatibility" evidence="1">
    <location>
        <begin position="51"/>
        <end position="157"/>
    </location>
</feature>
<protein>
    <recommendedName>
        <fullName evidence="1">Heterokaryon incompatibility domain-containing protein</fullName>
    </recommendedName>
</protein>
<gene>
    <name evidence="2" type="ORF">FIESC28_10732</name>
</gene>
<evidence type="ECO:0000313" key="3">
    <source>
        <dbReference type="Proteomes" id="UP000253153"/>
    </source>
</evidence>
<keyword evidence="3" id="KW-1185">Reference proteome</keyword>
<dbReference type="InterPro" id="IPR010730">
    <property type="entry name" value="HET"/>
</dbReference>
<dbReference type="RefSeq" id="XP_031011030.1">
    <property type="nucleotide sequence ID" value="XM_031164862.1"/>
</dbReference>
<evidence type="ECO:0000313" key="2">
    <source>
        <dbReference type="EMBL" id="RBR07233.1"/>
    </source>
</evidence>
<comment type="caution">
    <text evidence="2">The sequence shown here is derived from an EMBL/GenBank/DDBJ whole genome shotgun (WGS) entry which is preliminary data.</text>
</comment>
<dbReference type="OrthoDB" id="5095517at2759"/>
<dbReference type="Proteomes" id="UP000253153">
    <property type="component" value="Unassembled WGS sequence"/>
</dbReference>
<dbReference type="PANTHER" id="PTHR33112">
    <property type="entry name" value="DOMAIN PROTEIN, PUTATIVE-RELATED"/>
    <property type="match status" value="1"/>
</dbReference>
<dbReference type="Pfam" id="PF06985">
    <property type="entry name" value="HET"/>
    <property type="match status" value="1"/>
</dbReference>
<sequence length="231" mass="26214">MPKLNEDLNELNELNEEDDPVVAQPHALRFCLVNVPEARLVETDGVQIPEYAALSYVWGKSDEEIITTTENFEVLKTPGRFREKDLPVLFQDAFQVCSQFGIDHFWIDRICVVQNDEARKSAQLEAMGWIYSKASFTIVSFELGYISEGLPGFSQPRTPPVYLYVGEKILIVKLSNNIYNPLFSVTSPSTPLATGRNIVWTRAFLECVAVARKFFQAFTSVMDGFRKRSNS</sequence>
<dbReference type="EMBL" id="QKXC01000320">
    <property type="protein sequence ID" value="RBR07233.1"/>
    <property type="molecule type" value="Genomic_DNA"/>
</dbReference>
<organism evidence="2 3">
    <name type="scientific">Fusarium coffeatum</name>
    <dbReference type="NCBI Taxonomy" id="231269"/>
    <lineage>
        <taxon>Eukaryota</taxon>
        <taxon>Fungi</taxon>
        <taxon>Dikarya</taxon>
        <taxon>Ascomycota</taxon>
        <taxon>Pezizomycotina</taxon>
        <taxon>Sordariomycetes</taxon>
        <taxon>Hypocreomycetidae</taxon>
        <taxon>Hypocreales</taxon>
        <taxon>Nectriaceae</taxon>
        <taxon>Fusarium</taxon>
        <taxon>Fusarium incarnatum-equiseti species complex</taxon>
    </lineage>
</organism>
<reference evidence="2 3" key="1">
    <citation type="submission" date="2018-06" db="EMBL/GenBank/DDBJ databases">
        <title>Fusarium incarnatum-equiseti species complex species 28.</title>
        <authorList>
            <person name="Gardiner D.M."/>
        </authorList>
    </citation>
    <scope>NUCLEOTIDE SEQUENCE [LARGE SCALE GENOMIC DNA]</scope>
    <source>
        <strain evidence="2 3">FIESC_28</strain>
    </source>
</reference>
<dbReference type="AlphaFoldDB" id="A0A366QQU4"/>
<accession>A0A366QQU4</accession>
<dbReference type="GeneID" id="42000158"/>
<name>A0A366QQU4_9HYPO</name>
<evidence type="ECO:0000259" key="1">
    <source>
        <dbReference type="Pfam" id="PF06985"/>
    </source>
</evidence>
<dbReference type="PANTHER" id="PTHR33112:SF1">
    <property type="entry name" value="HETEROKARYON INCOMPATIBILITY DOMAIN-CONTAINING PROTEIN"/>
    <property type="match status" value="1"/>
</dbReference>
<proteinExistence type="predicted"/>